<dbReference type="Pfam" id="PF04149">
    <property type="entry name" value="DUF397"/>
    <property type="match status" value="1"/>
</dbReference>
<comment type="caution">
    <text evidence="2">The sequence shown here is derived from an EMBL/GenBank/DDBJ whole genome shotgun (WGS) entry which is preliminary data.</text>
</comment>
<dbReference type="EMBL" id="JAGEOJ010000014">
    <property type="protein sequence ID" value="MBO2451793.1"/>
    <property type="molecule type" value="Genomic_DNA"/>
</dbReference>
<protein>
    <submittedName>
        <fullName evidence="2">DUF397 domain-containing protein</fullName>
    </submittedName>
</protein>
<sequence>MKSAHPVWRKSTSSQGGGTDCVEVADLAEACGVRDSKDPDGPVLSFTRKEWAGFLSTIKSDRYDLPA</sequence>
<evidence type="ECO:0000259" key="1">
    <source>
        <dbReference type="Pfam" id="PF04149"/>
    </source>
</evidence>
<gene>
    <name evidence="2" type="ORF">J4573_32225</name>
</gene>
<accession>A0A939T6D2</accession>
<keyword evidence="3" id="KW-1185">Reference proteome</keyword>
<organism evidence="2 3">
    <name type="scientific">Actinomadura barringtoniae</name>
    <dbReference type="NCBI Taxonomy" id="1427535"/>
    <lineage>
        <taxon>Bacteria</taxon>
        <taxon>Bacillati</taxon>
        <taxon>Actinomycetota</taxon>
        <taxon>Actinomycetes</taxon>
        <taxon>Streptosporangiales</taxon>
        <taxon>Thermomonosporaceae</taxon>
        <taxon>Actinomadura</taxon>
    </lineage>
</organism>
<reference evidence="2" key="1">
    <citation type="submission" date="2021-03" db="EMBL/GenBank/DDBJ databases">
        <authorList>
            <person name="Kanchanasin P."/>
            <person name="Saeng-In P."/>
            <person name="Phongsopitanun W."/>
            <person name="Yuki M."/>
            <person name="Kudo T."/>
            <person name="Ohkuma M."/>
            <person name="Tanasupawat S."/>
        </authorList>
    </citation>
    <scope>NUCLEOTIDE SEQUENCE</scope>
    <source>
        <strain evidence="2">GKU 128</strain>
    </source>
</reference>
<name>A0A939T6D2_9ACTN</name>
<dbReference type="Proteomes" id="UP000669179">
    <property type="component" value="Unassembled WGS sequence"/>
</dbReference>
<dbReference type="AlphaFoldDB" id="A0A939T6D2"/>
<feature type="domain" description="DUF397" evidence="1">
    <location>
        <begin position="7"/>
        <end position="59"/>
    </location>
</feature>
<evidence type="ECO:0000313" key="2">
    <source>
        <dbReference type="EMBL" id="MBO2451793.1"/>
    </source>
</evidence>
<evidence type="ECO:0000313" key="3">
    <source>
        <dbReference type="Proteomes" id="UP000669179"/>
    </source>
</evidence>
<dbReference type="InterPro" id="IPR007278">
    <property type="entry name" value="DUF397"/>
</dbReference>
<dbReference type="RefSeq" id="WP_208259695.1">
    <property type="nucleotide sequence ID" value="NZ_JAGEOJ010000014.1"/>
</dbReference>
<proteinExistence type="predicted"/>